<name>A0A1I4C5Y5_9PSEU</name>
<evidence type="ECO:0000313" key="1">
    <source>
        <dbReference type="EMBL" id="SFK76183.1"/>
    </source>
</evidence>
<dbReference type="AlphaFoldDB" id="A0A1I4C5Y5"/>
<dbReference type="SUPFAM" id="SSF51430">
    <property type="entry name" value="NAD(P)-linked oxidoreductase"/>
    <property type="match status" value="1"/>
</dbReference>
<evidence type="ECO:0000313" key="2">
    <source>
        <dbReference type="Proteomes" id="UP000199025"/>
    </source>
</evidence>
<dbReference type="STRING" id="115433.SAMN05421835_13251"/>
<evidence type="ECO:0008006" key="3">
    <source>
        <dbReference type="Google" id="ProtNLM"/>
    </source>
</evidence>
<keyword evidence="2" id="KW-1185">Reference proteome</keyword>
<reference evidence="1 2" key="1">
    <citation type="submission" date="2016-10" db="EMBL/GenBank/DDBJ databases">
        <authorList>
            <person name="de Groot N.N."/>
        </authorList>
    </citation>
    <scope>NUCLEOTIDE SEQUENCE [LARGE SCALE GENOMIC DNA]</scope>
    <source>
        <strain evidence="1 2">DSM 44468</strain>
    </source>
</reference>
<organism evidence="1 2">
    <name type="scientific">Amycolatopsis sacchari</name>
    <dbReference type="NCBI Taxonomy" id="115433"/>
    <lineage>
        <taxon>Bacteria</taxon>
        <taxon>Bacillati</taxon>
        <taxon>Actinomycetota</taxon>
        <taxon>Actinomycetes</taxon>
        <taxon>Pseudonocardiales</taxon>
        <taxon>Pseudonocardiaceae</taxon>
        <taxon>Amycolatopsis</taxon>
    </lineage>
</organism>
<dbReference type="Gene3D" id="3.20.20.100">
    <property type="entry name" value="NADP-dependent oxidoreductase domain"/>
    <property type="match status" value="1"/>
</dbReference>
<dbReference type="Proteomes" id="UP000199025">
    <property type="component" value="Unassembled WGS sequence"/>
</dbReference>
<gene>
    <name evidence="1" type="ORF">SAMN05421835_13251</name>
</gene>
<dbReference type="EMBL" id="FORP01000032">
    <property type="protein sequence ID" value="SFK76183.1"/>
    <property type="molecule type" value="Genomic_DNA"/>
</dbReference>
<dbReference type="InterPro" id="IPR036812">
    <property type="entry name" value="NAD(P)_OxRdtase_dom_sf"/>
</dbReference>
<sequence length="122" mass="13568">MWNVLEVLRPTAGAHGCGDRAGLGARRLAQLQDNLAAVDVELREDEIRRLDEVSELPPEYPGRMLSTQGADRWGVTDLWRDRVAPVAGLDLAPEGARHRRPDSLPCRVIRRRQALAGRAADR</sequence>
<proteinExistence type="predicted"/>
<accession>A0A1I4C5Y5</accession>
<protein>
    <recommendedName>
        <fullName evidence="3">Aldo/keto reductase family protein</fullName>
    </recommendedName>
</protein>